<gene>
    <name evidence="2" type="ORF">T01_3651</name>
</gene>
<reference evidence="2 3" key="1">
    <citation type="submission" date="2015-01" db="EMBL/GenBank/DDBJ databases">
        <title>Evolution of Trichinella species and genotypes.</title>
        <authorList>
            <person name="Korhonen P.K."/>
            <person name="Edoardo P."/>
            <person name="Giuseppe L.R."/>
            <person name="Gasser R.B."/>
        </authorList>
    </citation>
    <scope>NUCLEOTIDE SEQUENCE [LARGE SCALE GENOMIC DNA]</scope>
    <source>
        <strain evidence="2">ISS3</strain>
    </source>
</reference>
<comment type="caution">
    <text evidence="2">The sequence shown here is derived from an EMBL/GenBank/DDBJ whole genome shotgun (WGS) entry which is preliminary data.</text>
</comment>
<keyword evidence="1" id="KW-0812">Transmembrane</keyword>
<dbReference type="InParanoid" id="A0A0V1B970"/>
<evidence type="ECO:0000313" key="3">
    <source>
        <dbReference type="Proteomes" id="UP000054776"/>
    </source>
</evidence>
<dbReference type="AlphaFoldDB" id="A0A0V1B970"/>
<feature type="transmembrane region" description="Helical" evidence="1">
    <location>
        <begin position="61"/>
        <end position="85"/>
    </location>
</feature>
<dbReference type="EMBL" id="JYDH01000081">
    <property type="protein sequence ID" value="KRY33520.1"/>
    <property type="molecule type" value="Genomic_DNA"/>
</dbReference>
<protein>
    <submittedName>
        <fullName evidence="2">Uncharacterized protein</fullName>
    </submittedName>
</protein>
<evidence type="ECO:0000256" key="1">
    <source>
        <dbReference type="SAM" id="Phobius"/>
    </source>
</evidence>
<dbReference type="Proteomes" id="UP000054776">
    <property type="component" value="Unassembled WGS sequence"/>
</dbReference>
<accession>A0A0V1B970</accession>
<name>A0A0V1B970_TRISP</name>
<organism evidence="2 3">
    <name type="scientific">Trichinella spiralis</name>
    <name type="common">Trichina worm</name>
    <dbReference type="NCBI Taxonomy" id="6334"/>
    <lineage>
        <taxon>Eukaryota</taxon>
        <taxon>Metazoa</taxon>
        <taxon>Ecdysozoa</taxon>
        <taxon>Nematoda</taxon>
        <taxon>Enoplea</taxon>
        <taxon>Dorylaimia</taxon>
        <taxon>Trichinellida</taxon>
        <taxon>Trichinellidae</taxon>
        <taxon>Trichinella</taxon>
    </lineage>
</organism>
<keyword evidence="3" id="KW-1185">Reference proteome</keyword>
<keyword evidence="1" id="KW-0472">Membrane</keyword>
<dbReference type="OrthoDB" id="5932666at2759"/>
<evidence type="ECO:0000313" key="2">
    <source>
        <dbReference type="EMBL" id="KRY33520.1"/>
    </source>
</evidence>
<keyword evidence="1" id="KW-1133">Transmembrane helix</keyword>
<proteinExistence type="predicted"/>
<sequence>MMRLKTFCKYVIWMLERIDFNEERFLRDLVDLIKAAFLLDFFTLLFLARRDFRRLLDLGRVTALGVSFLLVLLFLVILFNFDFWYRNDCKQTEQINSKDDSLPSDGTADGIFCNSDPDDRLKDCRAECFSL</sequence>
<feature type="transmembrane region" description="Helical" evidence="1">
    <location>
        <begin position="32"/>
        <end position="49"/>
    </location>
</feature>